<evidence type="ECO:0000313" key="2">
    <source>
        <dbReference type="EMBL" id="AUC22654.1"/>
    </source>
</evidence>
<protein>
    <recommendedName>
        <fullName evidence="1">Double-GTPase 1 domain-containing protein</fullName>
    </recommendedName>
</protein>
<accession>A0ABM6Q0K0</accession>
<organism evidence="2 3">
    <name type="scientific">Polaribacter sejongensis</name>
    <dbReference type="NCBI Taxonomy" id="985043"/>
    <lineage>
        <taxon>Bacteria</taxon>
        <taxon>Pseudomonadati</taxon>
        <taxon>Bacteroidota</taxon>
        <taxon>Flavobacteriia</taxon>
        <taxon>Flavobacteriales</taxon>
        <taxon>Flavobacteriaceae</taxon>
    </lineage>
</organism>
<dbReference type="Pfam" id="PF19975">
    <property type="entry name" value="DO-GTPase1"/>
    <property type="match status" value="1"/>
</dbReference>
<evidence type="ECO:0000259" key="1">
    <source>
        <dbReference type="Pfam" id="PF19975"/>
    </source>
</evidence>
<dbReference type="InterPro" id="IPR027417">
    <property type="entry name" value="P-loop_NTPase"/>
</dbReference>
<dbReference type="EMBL" id="CP019336">
    <property type="protein sequence ID" value="AUC22654.1"/>
    <property type="molecule type" value="Genomic_DNA"/>
</dbReference>
<sequence>MNKSIDNILIIGGPNAGKTHFGGQLYGRLNSRQFEYKIASNNRPTDLTIFEDVLTKLAEGKRAGHTESSANRTIQLKSEDNNGNSVIFSFPDYAGEQVKMIVDNRRVNDLWKEYIDTSNSWILFVRLDEIEVLEDLVNRGIPSPDEIQKRQSSTPPVKISDAAHFVELLQTLIYIKGVPSLRKISQPNLTIILSCWDLLEIKETAIPSQILKERLPFLWDFVSNNWDENSLSILGLSSTEKTLTDNPDDDYIDRTPIDFGFIINEKGKAEKDLTLSIPRFIGK</sequence>
<dbReference type="RefSeq" id="WP_208888873.1">
    <property type="nucleotide sequence ID" value="NZ_CP019336.1"/>
</dbReference>
<reference evidence="2 3" key="1">
    <citation type="submission" date="2017-02" db="EMBL/GenBank/DDBJ databases">
        <title>Trade-off between light-utilization and light-protection in marine flavobacteria.</title>
        <authorList>
            <person name="Kumagai Y."/>
            <person name="Yoshizawa S."/>
            <person name="Kogure K."/>
            <person name="Iwasaki W."/>
        </authorList>
    </citation>
    <scope>NUCLEOTIDE SEQUENCE [LARGE SCALE GENOMIC DNA]</scope>
    <source>
        <strain evidence="2 3">KCTC 23670</strain>
    </source>
</reference>
<keyword evidence="3" id="KW-1185">Reference proteome</keyword>
<feature type="domain" description="Double-GTPase 1" evidence="1">
    <location>
        <begin position="9"/>
        <end position="277"/>
    </location>
</feature>
<gene>
    <name evidence="2" type="ORF">BTO15_11395</name>
</gene>
<dbReference type="SUPFAM" id="SSF52540">
    <property type="entry name" value="P-loop containing nucleoside triphosphate hydrolases"/>
    <property type="match status" value="1"/>
</dbReference>
<name>A0ABM6Q0K0_9FLAO</name>
<proteinExistence type="predicted"/>
<dbReference type="Proteomes" id="UP000232721">
    <property type="component" value="Chromosome"/>
</dbReference>
<evidence type="ECO:0000313" key="3">
    <source>
        <dbReference type="Proteomes" id="UP000232721"/>
    </source>
</evidence>
<dbReference type="InterPro" id="IPR045530">
    <property type="entry name" value="DO-GTPase1"/>
</dbReference>